<sequence>MNPSPPIASGLHTGSVLSEVNKWNVASQPNGGRSVPNPGGTTRPSYAAATNGPTSAHQRRTDPAADYKMGDNERREIAETLNLMPQPTERTDPKKEVSPDVIATAQEEANRAKVAREKELKERSEAAKKGPSSPDRTNPGKGSAGSNPYGVLADMDVDD</sequence>
<gene>
    <name evidence="2" type="ORF">R1sor_010763</name>
</gene>
<comment type="caution">
    <text evidence="2">The sequence shown here is derived from an EMBL/GenBank/DDBJ whole genome shotgun (WGS) entry which is preliminary data.</text>
</comment>
<feature type="compositionally biased region" description="Basic and acidic residues" evidence="1">
    <location>
        <begin position="108"/>
        <end position="128"/>
    </location>
</feature>
<proteinExistence type="predicted"/>
<reference evidence="2 3" key="1">
    <citation type="submission" date="2024-09" db="EMBL/GenBank/DDBJ databases">
        <title>Chromosome-scale assembly of Riccia sorocarpa.</title>
        <authorList>
            <person name="Paukszto L."/>
        </authorList>
    </citation>
    <scope>NUCLEOTIDE SEQUENCE [LARGE SCALE GENOMIC DNA]</scope>
    <source>
        <strain evidence="2">LP-2024</strain>
        <tissue evidence="2">Aerial parts of the thallus</tissue>
    </source>
</reference>
<dbReference type="EMBL" id="JBJQOH010000002">
    <property type="protein sequence ID" value="KAL3696687.1"/>
    <property type="molecule type" value="Genomic_DNA"/>
</dbReference>
<dbReference type="Proteomes" id="UP001633002">
    <property type="component" value="Unassembled WGS sequence"/>
</dbReference>
<name>A0ABD3I2M7_9MARC</name>
<evidence type="ECO:0000313" key="3">
    <source>
        <dbReference type="Proteomes" id="UP001633002"/>
    </source>
</evidence>
<dbReference type="AlphaFoldDB" id="A0ABD3I2M7"/>
<protein>
    <submittedName>
        <fullName evidence="2">Uncharacterized protein</fullName>
    </submittedName>
</protein>
<evidence type="ECO:0000256" key="1">
    <source>
        <dbReference type="SAM" id="MobiDB-lite"/>
    </source>
</evidence>
<organism evidence="2 3">
    <name type="scientific">Riccia sorocarpa</name>
    <dbReference type="NCBI Taxonomy" id="122646"/>
    <lineage>
        <taxon>Eukaryota</taxon>
        <taxon>Viridiplantae</taxon>
        <taxon>Streptophyta</taxon>
        <taxon>Embryophyta</taxon>
        <taxon>Marchantiophyta</taxon>
        <taxon>Marchantiopsida</taxon>
        <taxon>Marchantiidae</taxon>
        <taxon>Marchantiales</taxon>
        <taxon>Ricciaceae</taxon>
        <taxon>Riccia</taxon>
    </lineage>
</organism>
<evidence type="ECO:0000313" key="2">
    <source>
        <dbReference type="EMBL" id="KAL3696687.1"/>
    </source>
</evidence>
<feature type="region of interest" description="Disordered" evidence="1">
    <location>
        <begin position="22"/>
        <end position="159"/>
    </location>
</feature>
<accession>A0ABD3I2M7</accession>
<keyword evidence="3" id="KW-1185">Reference proteome</keyword>
<feature type="compositionally biased region" description="Basic and acidic residues" evidence="1">
    <location>
        <begin position="59"/>
        <end position="78"/>
    </location>
</feature>
<feature type="compositionally biased region" description="Basic and acidic residues" evidence="1">
    <location>
        <begin position="89"/>
        <end position="98"/>
    </location>
</feature>